<dbReference type="EMBL" id="CP142149">
    <property type="protein sequence ID" value="WSE34482.1"/>
    <property type="molecule type" value="Genomic_DNA"/>
</dbReference>
<dbReference type="Gene3D" id="2.180.10.10">
    <property type="entry name" value="RHS repeat-associated core"/>
    <property type="match status" value="3"/>
</dbReference>
<reference evidence="5 6" key="1">
    <citation type="journal article" date="2015" name="Int. J. Syst. Evol. Microbiol.">
        <title>Amycolatopsis rhabdoformis sp. nov., an actinomycete isolated from a tropical forest soil.</title>
        <authorList>
            <person name="Souza W.R."/>
            <person name="Silva R.E."/>
            <person name="Goodfellow M."/>
            <person name="Busarakam K."/>
            <person name="Figueiro F.S."/>
            <person name="Ferreira D."/>
            <person name="Rodrigues-Filho E."/>
            <person name="Moraes L.A.B."/>
            <person name="Zucchi T.D."/>
        </authorList>
    </citation>
    <scope>NUCLEOTIDE SEQUENCE [LARGE SCALE GENOMIC DNA]</scope>
    <source>
        <strain evidence="5 6">NCIMB 14900</strain>
    </source>
</reference>
<feature type="compositionally biased region" description="Low complexity" evidence="2">
    <location>
        <begin position="1836"/>
        <end position="1846"/>
    </location>
</feature>
<dbReference type="Pfam" id="PF20148">
    <property type="entry name" value="DUF6531"/>
    <property type="match status" value="1"/>
</dbReference>
<dbReference type="PRINTS" id="PR00394">
    <property type="entry name" value="RHSPROTEIN"/>
</dbReference>
<dbReference type="InterPro" id="IPR006530">
    <property type="entry name" value="YD"/>
</dbReference>
<proteinExistence type="predicted"/>
<evidence type="ECO:0000313" key="6">
    <source>
        <dbReference type="Proteomes" id="UP001330812"/>
    </source>
</evidence>
<keyword evidence="1" id="KW-0677">Repeat</keyword>
<feature type="region of interest" description="Disordered" evidence="2">
    <location>
        <begin position="1827"/>
        <end position="1864"/>
    </location>
</feature>
<dbReference type="InterPro" id="IPR045351">
    <property type="entry name" value="DUF6531"/>
</dbReference>
<feature type="compositionally biased region" description="Basic and acidic residues" evidence="2">
    <location>
        <begin position="1678"/>
        <end position="1692"/>
    </location>
</feature>
<dbReference type="InterPro" id="IPR036689">
    <property type="entry name" value="ESAT-6-like_sf"/>
</dbReference>
<feature type="region of interest" description="Disordered" evidence="2">
    <location>
        <begin position="247"/>
        <end position="447"/>
    </location>
</feature>
<evidence type="ECO:0000259" key="4">
    <source>
        <dbReference type="Pfam" id="PF25023"/>
    </source>
</evidence>
<feature type="compositionally biased region" description="Basic and acidic residues" evidence="2">
    <location>
        <begin position="1702"/>
        <end position="1714"/>
    </location>
</feature>
<evidence type="ECO:0000259" key="3">
    <source>
        <dbReference type="Pfam" id="PF20148"/>
    </source>
</evidence>
<feature type="domain" description="DUF6531" evidence="3">
    <location>
        <begin position="446"/>
        <end position="517"/>
    </location>
</feature>
<protein>
    <submittedName>
        <fullName evidence="5">RHS repeat-associated core domain-containing protein</fullName>
    </submittedName>
</protein>
<organism evidence="5 6">
    <name type="scientific">Amycolatopsis rhabdoformis</name>
    <dbReference type="NCBI Taxonomy" id="1448059"/>
    <lineage>
        <taxon>Bacteria</taxon>
        <taxon>Bacillati</taxon>
        <taxon>Actinomycetota</taxon>
        <taxon>Actinomycetes</taxon>
        <taxon>Pseudonocardiales</taxon>
        <taxon>Pseudonocardiaceae</taxon>
        <taxon>Amycolatopsis</taxon>
    </lineage>
</organism>
<dbReference type="Proteomes" id="UP001330812">
    <property type="component" value="Chromosome"/>
</dbReference>
<dbReference type="RefSeq" id="WP_326837290.1">
    <property type="nucleotide sequence ID" value="NZ_CP142149.1"/>
</dbReference>
<evidence type="ECO:0000256" key="2">
    <source>
        <dbReference type="SAM" id="MobiDB-lite"/>
    </source>
</evidence>
<feature type="compositionally biased region" description="Acidic residues" evidence="2">
    <location>
        <begin position="1855"/>
        <end position="1864"/>
    </location>
</feature>
<evidence type="ECO:0000313" key="5">
    <source>
        <dbReference type="EMBL" id="WSE34482.1"/>
    </source>
</evidence>
<dbReference type="InterPro" id="IPR056823">
    <property type="entry name" value="TEN-like_YD-shell"/>
</dbReference>
<feature type="region of interest" description="Disordered" evidence="2">
    <location>
        <begin position="1741"/>
        <end position="1768"/>
    </location>
</feature>
<feature type="region of interest" description="Disordered" evidence="2">
    <location>
        <begin position="1455"/>
        <end position="1554"/>
    </location>
</feature>
<dbReference type="Pfam" id="PF05593">
    <property type="entry name" value="RHS_repeat"/>
    <property type="match status" value="5"/>
</dbReference>
<dbReference type="InterPro" id="IPR050708">
    <property type="entry name" value="T6SS_VgrG/RHS"/>
</dbReference>
<feature type="region of interest" description="Disordered" evidence="2">
    <location>
        <begin position="1673"/>
        <end position="1728"/>
    </location>
</feature>
<feature type="domain" description="Teneurin-like YD-shell" evidence="4">
    <location>
        <begin position="1339"/>
        <end position="1417"/>
    </location>
</feature>
<evidence type="ECO:0000256" key="1">
    <source>
        <dbReference type="ARBA" id="ARBA00022737"/>
    </source>
</evidence>
<dbReference type="PANTHER" id="PTHR32305:SF15">
    <property type="entry name" value="PROTEIN RHSA-RELATED"/>
    <property type="match status" value="1"/>
</dbReference>
<dbReference type="InterPro" id="IPR022385">
    <property type="entry name" value="Rhs_assc_core"/>
</dbReference>
<feature type="compositionally biased region" description="Basic and acidic residues" evidence="2">
    <location>
        <begin position="1603"/>
        <end position="1619"/>
    </location>
</feature>
<feature type="compositionally biased region" description="Basic and acidic residues" evidence="2">
    <location>
        <begin position="1506"/>
        <end position="1545"/>
    </location>
</feature>
<dbReference type="InterPro" id="IPR038332">
    <property type="entry name" value="PPE_sf"/>
</dbReference>
<dbReference type="Pfam" id="PF25023">
    <property type="entry name" value="TEN_YD-shell"/>
    <property type="match status" value="2"/>
</dbReference>
<accession>A0ABZ1IJC1</accession>
<name>A0ABZ1IJC1_9PSEU</name>
<sequence length="1864" mass="199384">MSNPLIAQAQDSTKAYSGISLLESANDLSTAIESGDWASVAMGAVGTALDALSMAMDPFGAILAAGVSWLMEHVGPLKDALNGLTGNADQIKAQSETWANVAKELGSVASDLNDAISADLQSWSGAASDAYRQRAQDLSTSLQAAQKSCEGASSGVKTAGEVVAAVRTLVRDIISELIGHMISWALQVIFTLGIGLTWVVPQVVSAVAKTASQITGLVTKLVKALKALVPLLKKAGTLFEDAGKAFKGLKGGKVTPPPGTKGLSDTPKAPPVKTPGGDGGGAPKGGGYEGAPKDYTPPPGKSGGDDTTKSSGYEGDPKDYTPPPGKSGGDDGTSASGYSGGDAKDYTPPPAGKGGGDDATHASSSGGSSGGSGGGTPPPVKSDPPPLNTDPEPLPANTGGGTPKGLGDDKTVTSSSGGSGGGKTIKDSNTNPHENGTPPPDRSVCGDPIDVATGWMLLTQTDVEIAGALPLDVSRTHISSYRAGRFFGSSWASTVDQRLEVEDDGLHVALADGSLQSYPVPVSTPVLPVAGPARPLRRVEDGYLVEDVEQQHTLFFEESADGVFPLRTIFDGDGNRIDVVPGTNGVPAELVHSSGARVSFDSAGGRITAVRAADGTVVSTYAYDERGRLAEVVDAAGTPTRFTYDAEGRIVRWEDVNGRWYGYGFDAAGRVVRARGTDGYLDCTIDYDRENLVTSVTDSLGAVRRFHLDDRLLVIAETDALGHTTSLGHDEHGRLLTRTDPLGRQVRYERDEAGRVVAITAPDGTRSLTEYNEQGRPVAAIGPDGAAWRYEYDARGKVTGVVDPLGARTTYAYDERGNVALVTDALGGTTRIQSDAAGRPLTVVDEDGAVTRYTYDQLGRTTSMTDELGAVTRLAWAGRDQLAERIEPDGATWRWKESAVGNTDESTDARGNTTRTEYAQFDLPVAETGPDGERLAYTYDTELRLVSVTNEQGLVWHYRYDAAGNLVGETDFNGRTLHYRYDAAGQLVGRTNGAGETTTLERDAMGQIVRRVTGEDVATFSYDEAGRMVSARNADAEVTFAYDALGRVVAETVDGRAVRSEYDALGRRRVRHTPSGAASRFDYGPAGTLAALHVGSRSLRFEHDLAGHERTRRFGAAELRQSWATGDRLAAQTVVAGARTTQHREFGYLADGYLASVTDTITGPRTFDVDRSGRVRAVAGRGWQESYAYHLTGVIAQAQAPGTPTAGPREYRGTLLTAAGAVRYAHDPEGRTTLRGAGPAGPQWQFRWNAESRLTSVLTPSGEHWRYRYDALGRRVAKQRLMPDGRVAEQVQFAWDGETLAEQVRSEPGVAQVATVWEWEPGTGRALTQTERVLGAPDERFHTIVTDLAGTPSELLEESGEVAWHRQATLWGKVVDGPARATTPLRFPGQYHDPETGLHYNLNRYYDPEVGRYLSHDPLGLDPGPDSQAYVLNPTALADPLGLAPTVTPCAAKKKQQAAASGSSKSKVSKAKQQLTGNPGPSKKPPKVKTKPDGNPAKSDGSYGTTKHEQARTWEKYQNEIKNDSTWKDPNKLVSGKTHESEHPIGYKAIGGDEFQRANAHDTQIRDGIKAGDRGPKTPDEAANIKDARRMEDDAPAYQESAQAHRDNIGTGVRGEKDGSGFNADTYRESLGNTLKEGRPSDGVQLNQLTYAHQHKDGGMIDNPAYISEAKTPGVPKRIQDWEPNPHYKSDMETPNEPPMTHAEKPAPNRDSFRPTDGTVQGKVADDSYHHMVDKMEGKSIEYSDGTGGVGTPGGTTHTPPISHDDVIEMHTARDVVRDGPNVSKEDMEMFLHDKEMGHRLGQPTDADKQKYWGDDVKDVDMSDKAVRDQIRAQQERMQQMVNQQRANRPAGWSDDPDAMDVDG</sequence>
<feature type="compositionally biased region" description="Low complexity" evidence="2">
    <location>
        <begin position="1457"/>
        <end position="1474"/>
    </location>
</feature>
<keyword evidence="6" id="KW-1185">Reference proteome</keyword>
<dbReference type="InterPro" id="IPR031325">
    <property type="entry name" value="RHS_repeat"/>
</dbReference>
<dbReference type="SUPFAM" id="SSF140453">
    <property type="entry name" value="EsxAB dimer-like"/>
    <property type="match status" value="1"/>
</dbReference>
<dbReference type="NCBIfam" id="TIGR03696">
    <property type="entry name" value="Rhs_assc_core"/>
    <property type="match status" value="1"/>
</dbReference>
<gene>
    <name evidence="5" type="ORF">VSH64_20750</name>
</gene>
<dbReference type="NCBIfam" id="TIGR01643">
    <property type="entry name" value="YD_repeat_2x"/>
    <property type="match status" value="10"/>
</dbReference>
<feature type="compositionally biased region" description="Pro residues" evidence="2">
    <location>
        <begin position="376"/>
        <end position="394"/>
    </location>
</feature>
<dbReference type="PANTHER" id="PTHR32305">
    <property type="match status" value="1"/>
</dbReference>
<feature type="compositionally biased region" description="Gly residues" evidence="2">
    <location>
        <begin position="276"/>
        <end position="289"/>
    </location>
</feature>
<dbReference type="SUPFAM" id="SSF69304">
    <property type="entry name" value="Tricorn protease N-terminal domain"/>
    <property type="match status" value="2"/>
</dbReference>
<dbReference type="Gene3D" id="1.20.1260.20">
    <property type="entry name" value="PPE superfamily"/>
    <property type="match status" value="1"/>
</dbReference>
<feature type="domain" description="Teneurin-like YD-shell" evidence="4">
    <location>
        <begin position="947"/>
        <end position="1084"/>
    </location>
</feature>
<feature type="region of interest" description="Disordered" evidence="2">
    <location>
        <begin position="1592"/>
        <end position="1627"/>
    </location>
</feature>